<dbReference type="Pfam" id="PF01226">
    <property type="entry name" value="Form_Nir_trans"/>
    <property type="match status" value="1"/>
</dbReference>
<dbReference type="RefSeq" id="WP_132078905.1">
    <property type="nucleotide sequence ID" value="NZ_DAMAKO010000003.1"/>
</dbReference>
<keyword evidence="3 6" id="KW-1133">Transmembrane helix</keyword>
<keyword evidence="2 6" id="KW-0812">Transmembrane</keyword>
<dbReference type="AlphaFoldDB" id="A0A4R1Q8B2"/>
<keyword evidence="4 6" id="KW-0472">Membrane</keyword>
<sequence length="292" mass="31791">MNCFTPVEAAENCCKAQVGRVKLGIGQMLALGFLAGCYIAFGANGATMACHDLTSLGAGFQRLAFGSVFSVGLMMVVNNGAELFTGNSLMWTACIDGRITVLELLRNWFWVLLANMIGAVAFAGLMYFTGLWKFNNALLGAYALKIAATKVGLSWSEAFVRGIFCNWLVCIAVWMCFVAKDVISKCAAAYVGVMTFVMSNFEHSIANMFFLPAGLFAKYTPGVIEAAKLPQEVLDTVNWSNIVINNWIPVTLGNILGGTIFVAGFYWYSYVRKTQEKEVSEVCAVIQQKNGI</sequence>
<evidence type="ECO:0000256" key="1">
    <source>
        <dbReference type="ARBA" id="ARBA00004141"/>
    </source>
</evidence>
<dbReference type="InterPro" id="IPR000292">
    <property type="entry name" value="For/NO2_transpt"/>
</dbReference>
<organism evidence="7 8">
    <name type="scientific">Anaerospora hongkongensis</name>
    <dbReference type="NCBI Taxonomy" id="244830"/>
    <lineage>
        <taxon>Bacteria</taxon>
        <taxon>Bacillati</taxon>
        <taxon>Bacillota</taxon>
        <taxon>Negativicutes</taxon>
        <taxon>Selenomonadales</taxon>
        <taxon>Sporomusaceae</taxon>
        <taxon>Anaerospora</taxon>
    </lineage>
</organism>
<dbReference type="Gene3D" id="1.20.1080.10">
    <property type="entry name" value="Glycerol uptake facilitator protein"/>
    <property type="match status" value="1"/>
</dbReference>
<evidence type="ECO:0000256" key="4">
    <source>
        <dbReference type="ARBA" id="ARBA00023136"/>
    </source>
</evidence>
<evidence type="ECO:0000256" key="3">
    <source>
        <dbReference type="ARBA" id="ARBA00022989"/>
    </source>
</evidence>
<name>A0A4R1Q8B2_9FIRM</name>
<accession>A0A4R1Q8B2</accession>
<dbReference type="InterPro" id="IPR023271">
    <property type="entry name" value="Aquaporin-like"/>
</dbReference>
<dbReference type="PANTHER" id="PTHR30520">
    <property type="entry name" value="FORMATE TRANSPORTER-RELATED"/>
    <property type="match status" value="1"/>
</dbReference>
<dbReference type="EMBL" id="SLUI01000005">
    <property type="protein sequence ID" value="TCL37793.1"/>
    <property type="molecule type" value="Genomic_DNA"/>
</dbReference>
<feature type="transmembrane region" description="Helical" evidence="6">
    <location>
        <begin position="25"/>
        <end position="43"/>
    </location>
</feature>
<comment type="caution">
    <text evidence="7">The sequence shown here is derived from an EMBL/GenBank/DDBJ whole genome shotgun (WGS) entry which is preliminary data.</text>
</comment>
<comment type="subcellular location">
    <subcellularLocation>
        <location evidence="1">Membrane</location>
        <topology evidence="1">Multi-pass membrane protein</topology>
    </subcellularLocation>
</comment>
<dbReference type="Proteomes" id="UP000295063">
    <property type="component" value="Unassembled WGS sequence"/>
</dbReference>
<dbReference type="GO" id="GO:0005886">
    <property type="term" value="C:plasma membrane"/>
    <property type="evidence" value="ECO:0007669"/>
    <property type="project" value="TreeGrafter"/>
</dbReference>
<protein>
    <submittedName>
        <fullName evidence="7">Formate/nitrite transporter</fullName>
    </submittedName>
</protein>
<feature type="transmembrane region" description="Helical" evidence="6">
    <location>
        <begin position="158"/>
        <end position="177"/>
    </location>
</feature>
<dbReference type="OrthoDB" id="9786493at2"/>
<dbReference type="PANTHER" id="PTHR30520:SF6">
    <property type="entry name" value="FORMATE_NITRATE FAMILY TRANSPORTER (EUROFUNG)"/>
    <property type="match status" value="1"/>
</dbReference>
<keyword evidence="8" id="KW-1185">Reference proteome</keyword>
<feature type="transmembrane region" description="Helical" evidence="6">
    <location>
        <begin position="108"/>
        <end position="128"/>
    </location>
</feature>
<evidence type="ECO:0000256" key="6">
    <source>
        <dbReference type="SAM" id="Phobius"/>
    </source>
</evidence>
<feature type="transmembrane region" description="Helical" evidence="6">
    <location>
        <begin position="247"/>
        <end position="268"/>
    </location>
</feature>
<feature type="transmembrane region" description="Helical" evidence="6">
    <location>
        <begin position="63"/>
        <end position="81"/>
    </location>
</feature>
<gene>
    <name evidence="7" type="ORF">EV210_105230</name>
</gene>
<dbReference type="GO" id="GO:0015499">
    <property type="term" value="F:formate transmembrane transporter activity"/>
    <property type="evidence" value="ECO:0007669"/>
    <property type="project" value="TreeGrafter"/>
</dbReference>
<evidence type="ECO:0000256" key="5">
    <source>
        <dbReference type="ARBA" id="ARBA00049660"/>
    </source>
</evidence>
<comment type="similarity">
    <text evidence="5">Belongs to the FNT transporter (TC 1.A.16) family.</text>
</comment>
<evidence type="ECO:0000313" key="7">
    <source>
        <dbReference type="EMBL" id="TCL37793.1"/>
    </source>
</evidence>
<proteinExistence type="inferred from homology"/>
<evidence type="ECO:0000256" key="2">
    <source>
        <dbReference type="ARBA" id="ARBA00022692"/>
    </source>
</evidence>
<evidence type="ECO:0000313" key="8">
    <source>
        <dbReference type="Proteomes" id="UP000295063"/>
    </source>
</evidence>
<feature type="transmembrane region" description="Helical" evidence="6">
    <location>
        <begin position="189"/>
        <end position="211"/>
    </location>
</feature>
<reference evidence="7 8" key="1">
    <citation type="submission" date="2019-03" db="EMBL/GenBank/DDBJ databases">
        <title>Genomic Encyclopedia of Type Strains, Phase IV (KMG-IV): sequencing the most valuable type-strain genomes for metagenomic binning, comparative biology and taxonomic classification.</title>
        <authorList>
            <person name="Goeker M."/>
        </authorList>
    </citation>
    <scope>NUCLEOTIDE SEQUENCE [LARGE SCALE GENOMIC DNA]</scope>
    <source>
        <strain evidence="7 8">DSM 15969</strain>
    </source>
</reference>